<accession>A0ABP6XSP2</accession>
<protein>
    <submittedName>
        <fullName evidence="2">Uncharacterized protein</fullName>
    </submittedName>
</protein>
<evidence type="ECO:0000313" key="2">
    <source>
        <dbReference type="EMBL" id="GAA3571560.1"/>
    </source>
</evidence>
<dbReference type="RefSeq" id="WP_345006016.1">
    <property type="nucleotide sequence ID" value="NZ_BAABCY010000059.1"/>
</dbReference>
<dbReference type="EMBL" id="BAABCY010000059">
    <property type="protein sequence ID" value="GAA3571560.1"/>
    <property type="molecule type" value="Genomic_DNA"/>
</dbReference>
<gene>
    <name evidence="2" type="ORF">GCM10022395_21270</name>
</gene>
<feature type="transmembrane region" description="Helical" evidence="1">
    <location>
        <begin position="106"/>
        <end position="128"/>
    </location>
</feature>
<evidence type="ECO:0000313" key="3">
    <source>
        <dbReference type="Proteomes" id="UP001500954"/>
    </source>
</evidence>
<keyword evidence="1" id="KW-1133">Transmembrane helix</keyword>
<evidence type="ECO:0000256" key="1">
    <source>
        <dbReference type="SAM" id="Phobius"/>
    </source>
</evidence>
<dbReference type="Proteomes" id="UP001500954">
    <property type="component" value="Unassembled WGS sequence"/>
</dbReference>
<comment type="caution">
    <text evidence="2">The sequence shown here is derived from an EMBL/GenBank/DDBJ whole genome shotgun (WGS) entry which is preliminary data.</text>
</comment>
<keyword evidence="1" id="KW-0812">Transmembrane</keyword>
<dbReference type="InterPro" id="IPR036388">
    <property type="entry name" value="WH-like_DNA-bd_sf"/>
</dbReference>
<keyword evidence="3" id="KW-1185">Reference proteome</keyword>
<name>A0ABP6XSP2_9FLAO</name>
<keyword evidence="1" id="KW-0472">Membrane</keyword>
<proteinExistence type="predicted"/>
<reference evidence="3" key="1">
    <citation type="journal article" date="2019" name="Int. J. Syst. Evol. Microbiol.">
        <title>The Global Catalogue of Microorganisms (GCM) 10K type strain sequencing project: providing services to taxonomists for standard genome sequencing and annotation.</title>
        <authorList>
            <consortium name="The Broad Institute Genomics Platform"/>
            <consortium name="The Broad Institute Genome Sequencing Center for Infectious Disease"/>
            <person name="Wu L."/>
            <person name="Ma J."/>
        </authorList>
    </citation>
    <scope>NUCLEOTIDE SEQUENCE [LARGE SCALE GENOMIC DNA]</scope>
    <source>
        <strain evidence="3">JCM 17111</strain>
    </source>
</reference>
<dbReference type="Gene3D" id="1.10.10.10">
    <property type="entry name" value="Winged helix-like DNA-binding domain superfamily/Winged helix DNA-binding domain"/>
    <property type="match status" value="1"/>
</dbReference>
<organism evidence="2 3">
    <name type="scientific">Snuella lapsa</name>
    <dbReference type="NCBI Taxonomy" id="870481"/>
    <lineage>
        <taxon>Bacteria</taxon>
        <taxon>Pseudomonadati</taxon>
        <taxon>Bacteroidota</taxon>
        <taxon>Flavobacteriia</taxon>
        <taxon>Flavobacteriales</taxon>
        <taxon>Flavobacteriaceae</taxon>
        <taxon>Snuella</taxon>
    </lineage>
</organism>
<sequence length="131" mass="15326">MNYNSKHKILTELKLHWDQGEEKSRGGTIVTPHGRSLTIIQLSKKAKLSSDRVQDLCDSLVNSQLIEKLKEDKENKSHSYIIKDSGRSYVIDKVFYNKVWYRNFSFWKFTLPFIIGLLGLLNSIFGWWSTK</sequence>